<organism evidence="1 2">
    <name type="scientific">Paenimyroides aestuarii</name>
    <dbReference type="NCBI Taxonomy" id="2968490"/>
    <lineage>
        <taxon>Bacteria</taxon>
        <taxon>Pseudomonadati</taxon>
        <taxon>Bacteroidota</taxon>
        <taxon>Flavobacteriia</taxon>
        <taxon>Flavobacteriales</taxon>
        <taxon>Flavobacteriaceae</taxon>
        <taxon>Paenimyroides</taxon>
    </lineage>
</organism>
<accession>A0ABY5NQS7</accession>
<dbReference type="Proteomes" id="UP001317001">
    <property type="component" value="Chromosome"/>
</dbReference>
<evidence type="ECO:0000313" key="1">
    <source>
        <dbReference type="EMBL" id="UUV20883.1"/>
    </source>
</evidence>
<reference evidence="1 2" key="1">
    <citation type="submission" date="2022-08" db="EMBL/GenBank/DDBJ databases">
        <title>Myroides zhujiangensis sp. nov., a novel bacterium isolated from sediment in the Pearl River Estuary.</title>
        <authorList>
            <person name="Cui L."/>
        </authorList>
    </citation>
    <scope>NUCLEOTIDE SEQUENCE [LARGE SCALE GENOMIC DNA]</scope>
    <source>
        <strain evidence="1 2">SCSIO 72103</strain>
    </source>
</reference>
<gene>
    <name evidence="1" type="ORF">NPX36_11215</name>
</gene>
<name>A0ABY5NQS7_9FLAO</name>
<proteinExistence type="predicted"/>
<keyword evidence="2" id="KW-1185">Reference proteome</keyword>
<dbReference type="EMBL" id="CP102382">
    <property type="protein sequence ID" value="UUV20883.1"/>
    <property type="molecule type" value="Genomic_DNA"/>
</dbReference>
<protein>
    <submittedName>
        <fullName evidence="1">Uncharacterized protein</fullName>
    </submittedName>
</protein>
<evidence type="ECO:0000313" key="2">
    <source>
        <dbReference type="Proteomes" id="UP001317001"/>
    </source>
</evidence>
<dbReference type="RefSeq" id="WP_257498798.1">
    <property type="nucleotide sequence ID" value="NZ_CP102382.1"/>
</dbReference>
<sequence>MDTDKLNCNDSEILSNKFDKEPNYLSGKIIDGLNGKLFRRDKVAYKPDADKDNELDYNAKNC</sequence>